<evidence type="ECO:0000313" key="2">
    <source>
        <dbReference type="Proteomes" id="UP001229355"/>
    </source>
</evidence>
<dbReference type="Proteomes" id="UP001229355">
    <property type="component" value="Chromosome 1"/>
</dbReference>
<sequence length="125" mass="13314">MSHVGVGRLLGAGISNLFNLCEGLAAIVAPSAGESPGNDGGGMTVLQFPADRRTGDVKRCAEALQRLHGEQANRFWRSEMADFAAALRRSGVVEEEISRQAGLFMHAVQMELQVAFAIEENNASA</sequence>
<keyword evidence="2" id="KW-1185">Reference proteome</keyword>
<dbReference type="EMBL" id="CP120373">
    <property type="protein sequence ID" value="WEX87999.1"/>
    <property type="molecule type" value="Genomic_DNA"/>
</dbReference>
<protein>
    <submittedName>
        <fullName evidence="1">DUF6074 family protein</fullName>
    </submittedName>
</protein>
<accession>A0ABY8DAT4</accession>
<evidence type="ECO:0000313" key="1">
    <source>
        <dbReference type="EMBL" id="WEX87999.1"/>
    </source>
</evidence>
<reference evidence="1 2" key="1">
    <citation type="submission" date="2023-03" db="EMBL/GenBank/DDBJ databases">
        <authorList>
            <person name="Kaur S."/>
            <person name="Espinosa-Saiz D."/>
            <person name="Velazquez E."/>
            <person name="Menendez E."/>
            <person name="diCenzo G.C."/>
        </authorList>
    </citation>
    <scope>NUCLEOTIDE SEQUENCE [LARGE SCALE GENOMIC DNA]</scope>
    <source>
        <strain evidence="1 2">LMG 24692</strain>
    </source>
</reference>
<dbReference type="RefSeq" id="WP_280660013.1">
    <property type="nucleotide sequence ID" value="NZ_CP120373.1"/>
</dbReference>
<organism evidence="1 2">
    <name type="scientific">Sinorhizobium garamanticum</name>
    <dbReference type="NCBI Taxonomy" id="680247"/>
    <lineage>
        <taxon>Bacteria</taxon>
        <taxon>Pseudomonadati</taxon>
        <taxon>Pseudomonadota</taxon>
        <taxon>Alphaproteobacteria</taxon>
        <taxon>Hyphomicrobiales</taxon>
        <taxon>Rhizobiaceae</taxon>
        <taxon>Sinorhizobium/Ensifer group</taxon>
        <taxon>Sinorhizobium</taxon>
    </lineage>
</organism>
<dbReference type="InterPro" id="IPR045720">
    <property type="entry name" value="DUF6074"/>
</dbReference>
<gene>
    <name evidence="1" type="ORF">PZN02_000445</name>
</gene>
<dbReference type="Pfam" id="PF19551">
    <property type="entry name" value="DUF6074"/>
    <property type="match status" value="1"/>
</dbReference>
<proteinExistence type="predicted"/>
<name>A0ABY8DAT4_9HYPH</name>